<dbReference type="InterPro" id="IPR008183">
    <property type="entry name" value="Aldose_1/G6P_1-epimerase"/>
</dbReference>
<dbReference type="EMBL" id="SDMK01000005">
    <property type="protein sequence ID" value="RXS93359.1"/>
    <property type="molecule type" value="Genomic_DNA"/>
</dbReference>
<evidence type="ECO:0000256" key="2">
    <source>
        <dbReference type="ARBA" id="ARBA00005866"/>
    </source>
</evidence>
<evidence type="ECO:0000313" key="6">
    <source>
        <dbReference type="EMBL" id="RXS93359.1"/>
    </source>
</evidence>
<dbReference type="RefSeq" id="WP_129209902.1">
    <property type="nucleotide sequence ID" value="NZ_BMGU01000002.1"/>
</dbReference>
<dbReference type="GO" id="GO:0005975">
    <property type="term" value="P:carbohydrate metabolic process"/>
    <property type="evidence" value="ECO:0007669"/>
    <property type="project" value="InterPro"/>
</dbReference>
<evidence type="ECO:0000256" key="4">
    <source>
        <dbReference type="PIRNR" id="PIRNR016020"/>
    </source>
</evidence>
<sequence>MSSEQEIEALHEVFAIPGVVEVSPGNGGLARVRITSPAAEAEIYLHGAQVTAWKPAGEDEVIFVSEKSAWVDGKAIRGGIPVCFPWFREKVDDLKAPSHGFVRTKEWELFSVAQTGEDIVVTLTTSSDDASRKWWPHEMRVVHRITVGKELRLELIAVNTGESSFLLEEALHTYYRVGDAEKIRVEGLDGVTYFDNTDGNREKVQQGDVHFTASTDNAYQNTEGRLTLVDPVLKRRIAIEKAHSRSTVVWNPWVEGAAKLADLGDEEWREMTCVEGGNLRICAVPLAPGEQHTLEVTMRVLPEGR</sequence>
<accession>A0A4Q1S8Y9</accession>
<evidence type="ECO:0000256" key="1">
    <source>
        <dbReference type="ARBA" id="ARBA00001096"/>
    </source>
</evidence>
<feature type="active site" evidence="5">
    <location>
        <position position="275"/>
    </location>
</feature>
<dbReference type="AlphaFoldDB" id="A0A4Q1S8Y9"/>
<comment type="catalytic activity">
    <reaction evidence="1">
        <text>alpha-D-glucose 6-phosphate = beta-D-glucose 6-phosphate</text>
        <dbReference type="Rhea" id="RHEA:16249"/>
        <dbReference type="ChEBI" id="CHEBI:58225"/>
        <dbReference type="ChEBI" id="CHEBI:58247"/>
        <dbReference type="EC" id="5.1.3.15"/>
    </reaction>
</comment>
<comment type="similarity">
    <text evidence="2 4">Belongs to the glucose-6-phosphate 1-epimerase family.</text>
</comment>
<dbReference type="EC" id="5.1.3.15" evidence="4"/>
<dbReference type="PANTHER" id="PTHR11122:SF13">
    <property type="entry name" value="GLUCOSE-6-PHOSPHATE 1-EPIMERASE"/>
    <property type="match status" value="1"/>
</dbReference>
<dbReference type="PANTHER" id="PTHR11122">
    <property type="entry name" value="APOSPORY-ASSOCIATED PROTEIN C-RELATED"/>
    <property type="match status" value="1"/>
</dbReference>
<dbReference type="GO" id="GO:0047938">
    <property type="term" value="F:glucose-6-phosphate 1-epimerase activity"/>
    <property type="evidence" value="ECO:0007669"/>
    <property type="project" value="UniProtKB-UniRule"/>
</dbReference>
<dbReference type="InterPro" id="IPR011013">
    <property type="entry name" value="Gal_mutarotase_sf_dom"/>
</dbReference>
<dbReference type="Proteomes" id="UP000290253">
    <property type="component" value="Unassembled WGS sequence"/>
</dbReference>
<dbReference type="OrthoDB" id="9790727at2"/>
<dbReference type="CDD" id="cd09020">
    <property type="entry name" value="D-hex-6-P-epi_like"/>
    <property type="match status" value="1"/>
</dbReference>
<gene>
    <name evidence="6" type="ORF">ESZ00_18590</name>
</gene>
<keyword evidence="7" id="KW-1185">Reference proteome</keyword>
<dbReference type="InterPro" id="IPR014718">
    <property type="entry name" value="GH-type_carb-bd"/>
</dbReference>
<name>A0A4Q1S8Y9_9BACT</name>
<dbReference type="InterPro" id="IPR025532">
    <property type="entry name" value="G6P_1-epimerase"/>
</dbReference>
<dbReference type="PIRSF" id="PIRSF016020">
    <property type="entry name" value="PHexose_mutarotase"/>
    <property type="match status" value="1"/>
</dbReference>
<dbReference type="GO" id="GO:0030246">
    <property type="term" value="F:carbohydrate binding"/>
    <property type="evidence" value="ECO:0007669"/>
    <property type="project" value="UniProtKB-UniRule"/>
</dbReference>
<evidence type="ECO:0000256" key="3">
    <source>
        <dbReference type="ARBA" id="ARBA00023235"/>
    </source>
</evidence>
<evidence type="ECO:0000313" key="7">
    <source>
        <dbReference type="Proteomes" id="UP000290253"/>
    </source>
</evidence>
<comment type="caution">
    <text evidence="6">The sequence shown here is derived from an EMBL/GenBank/DDBJ whole genome shotgun (WGS) entry which is preliminary data.</text>
</comment>
<proteinExistence type="inferred from homology"/>
<protein>
    <recommendedName>
        <fullName evidence="4">Putative glucose-6-phosphate 1-epimerase</fullName>
        <ecNumber evidence="4">5.1.3.15</ecNumber>
    </recommendedName>
</protein>
<organism evidence="6 7">
    <name type="scientific">Silvibacterium dinghuense</name>
    <dbReference type="NCBI Taxonomy" id="1560006"/>
    <lineage>
        <taxon>Bacteria</taxon>
        <taxon>Pseudomonadati</taxon>
        <taxon>Acidobacteriota</taxon>
        <taxon>Terriglobia</taxon>
        <taxon>Terriglobales</taxon>
        <taxon>Acidobacteriaceae</taxon>
        <taxon>Silvibacterium</taxon>
    </lineage>
</organism>
<keyword evidence="3 4" id="KW-0413">Isomerase</keyword>
<dbReference type="SUPFAM" id="SSF74650">
    <property type="entry name" value="Galactose mutarotase-like"/>
    <property type="match status" value="1"/>
</dbReference>
<dbReference type="Pfam" id="PF01263">
    <property type="entry name" value="Aldose_epim"/>
    <property type="match status" value="1"/>
</dbReference>
<feature type="active site" evidence="5">
    <location>
        <position position="172"/>
    </location>
</feature>
<dbReference type="Gene3D" id="2.70.98.10">
    <property type="match status" value="1"/>
</dbReference>
<evidence type="ECO:0000256" key="5">
    <source>
        <dbReference type="PIRSR" id="PIRSR016020-1"/>
    </source>
</evidence>
<reference evidence="6 7" key="1">
    <citation type="journal article" date="2016" name="Int. J. Syst. Evol. Microbiol.">
        <title>Acidipila dinghuensis sp. nov., an acidobacterium isolated from forest soil.</title>
        <authorList>
            <person name="Jiang Y.W."/>
            <person name="Wang J."/>
            <person name="Chen M.H."/>
            <person name="Lv Y.Y."/>
            <person name="Qiu L.H."/>
        </authorList>
    </citation>
    <scope>NUCLEOTIDE SEQUENCE [LARGE SCALE GENOMIC DNA]</scope>
    <source>
        <strain evidence="6 7">DHOF10</strain>
    </source>
</reference>